<name>A0ABZ2YMU9_9BACT</name>
<dbReference type="InterPro" id="IPR043129">
    <property type="entry name" value="ATPase_NBD"/>
</dbReference>
<dbReference type="Gene3D" id="3.30.420.40">
    <property type="match status" value="2"/>
</dbReference>
<gene>
    <name evidence="6" type="ORF">WJU16_24055</name>
</gene>
<dbReference type="Pfam" id="PF00370">
    <property type="entry name" value="FGGY_N"/>
    <property type="match status" value="1"/>
</dbReference>
<dbReference type="Pfam" id="PF02782">
    <property type="entry name" value="FGGY_C"/>
    <property type="match status" value="1"/>
</dbReference>
<dbReference type="PIRSF" id="PIRSF000538">
    <property type="entry name" value="GlpK"/>
    <property type="match status" value="1"/>
</dbReference>
<keyword evidence="3 6" id="KW-0418">Kinase</keyword>
<reference evidence="7" key="1">
    <citation type="submission" date="2024-03" db="EMBL/GenBank/DDBJ databases">
        <title>Chitinophaga horti sp. nov., isolated from garden soil.</title>
        <authorList>
            <person name="Lee D.S."/>
            <person name="Han D.M."/>
            <person name="Baek J.H."/>
            <person name="Choi D.G."/>
            <person name="Jeon J.H."/>
            <person name="Jeon C.O."/>
        </authorList>
    </citation>
    <scope>NUCLEOTIDE SEQUENCE [LARGE SCALE GENOMIC DNA]</scope>
    <source>
        <strain evidence="7">GPA1</strain>
    </source>
</reference>
<dbReference type="Proteomes" id="UP001485459">
    <property type="component" value="Chromosome"/>
</dbReference>
<comment type="similarity">
    <text evidence="1">Belongs to the FGGY kinase family.</text>
</comment>
<evidence type="ECO:0000256" key="2">
    <source>
        <dbReference type="ARBA" id="ARBA00022679"/>
    </source>
</evidence>
<feature type="domain" description="Carbohydrate kinase FGGY N-terminal" evidence="4">
    <location>
        <begin position="5"/>
        <end position="236"/>
    </location>
</feature>
<evidence type="ECO:0000259" key="5">
    <source>
        <dbReference type="Pfam" id="PF02782"/>
    </source>
</evidence>
<evidence type="ECO:0000256" key="3">
    <source>
        <dbReference type="ARBA" id="ARBA00022777"/>
    </source>
</evidence>
<protein>
    <submittedName>
        <fullName evidence="6">FGGY-family carbohydrate kinase</fullName>
    </submittedName>
</protein>
<dbReference type="InterPro" id="IPR018485">
    <property type="entry name" value="FGGY_C"/>
</dbReference>
<dbReference type="SUPFAM" id="SSF53067">
    <property type="entry name" value="Actin-like ATPase domain"/>
    <property type="match status" value="2"/>
</dbReference>
<dbReference type="GO" id="GO:0016301">
    <property type="term" value="F:kinase activity"/>
    <property type="evidence" value="ECO:0007669"/>
    <property type="project" value="UniProtKB-KW"/>
</dbReference>
<organism evidence="6 7">
    <name type="scientific">Chitinophaga pollutisoli</name>
    <dbReference type="NCBI Taxonomy" id="3133966"/>
    <lineage>
        <taxon>Bacteria</taxon>
        <taxon>Pseudomonadati</taxon>
        <taxon>Bacteroidota</taxon>
        <taxon>Chitinophagia</taxon>
        <taxon>Chitinophagales</taxon>
        <taxon>Chitinophagaceae</taxon>
        <taxon>Chitinophaga</taxon>
    </lineage>
</organism>
<dbReference type="CDD" id="cd07783">
    <property type="entry name" value="ASKHA_NBD_FGGY_SePSK_AtXK1-like"/>
    <property type="match status" value="1"/>
</dbReference>
<evidence type="ECO:0000313" key="7">
    <source>
        <dbReference type="Proteomes" id="UP001485459"/>
    </source>
</evidence>
<dbReference type="InterPro" id="IPR000577">
    <property type="entry name" value="Carb_kinase_FGGY"/>
</dbReference>
<feature type="domain" description="Carbohydrate kinase FGGY C-terminal" evidence="5">
    <location>
        <begin position="250"/>
        <end position="423"/>
    </location>
</feature>
<accession>A0ABZ2YMU9</accession>
<dbReference type="InterPro" id="IPR018484">
    <property type="entry name" value="FGGY_N"/>
</dbReference>
<evidence type="ECO:0000259" key="4">
    <source>
        <dbReference type="Pfam" id="PF00370"/>
    </source>
</evidence>
<dbReference type="PANTHER" id="PTHR43095:SF5">
    <property type="entry name" value="XYLULOSE KINASE"/>
    <property type="match status" value="1"/>
</dbReference>
<evidence type="ECO:0000256" key="1">
    <source>
        <dbReference type="ARBA" id="ARBA00009156"/>
    </source>
</evidence>
<keyword evidence="2" id="KW-0808">Transferase</keyword>
<dbReference type="EMBL" id="CP149822">
    <property type="protein sequence ID" value="WZN41040.1"/>
    <property type="molecule type" value="Genomic_DNA"/>
</dbReference>
<evidence type="ECO:0000313" key="6">
    <source>
        <dbReference type="EMBL" id="WZN41040.1"/>
    </source>
</evidence>
<proteinExistence type="inferred from homology"/>
<dbReference type="PANTHER" id="PTHR43095">
    <property type="entry name" value="SUGAR KINASE"/>
    <property type="match status" value="1"/>
</dbReference>
<dbReference type="InterPro" id="IPR050406">
    <property type="entry name" value="FGGY_Carb_Kinase"/>
</dbReference>
<sequence length="471" mass="50756">MEHTFIGLDVGTQGARAILTDERGLVLAAFSEPFPLSAASREEQSPDEWWAACEKLLALLLRHPEAAKLRAIGVTSTSGTVIPVDAAGQPLHPAIMYSDGRQAEEGKRCKALAEQFHPEGYTAFNTTSGLPKMVWFAEHYPEKARRIHKFIHAADFITGKLTGNFGITDFTNVLKSGYDVANERWPEYIWGHLPLRREWLQGVVPSGAPVGEVTLRLPGMPPNVVATAGMTDGCASQIASGAVTPGAWNTTIGTTLVVKGVTLQPLHDPLGRLYNHRHPQGYWMPGGASNTGADWISKHFPGDPGALNEAAAPLIPTGKLYWPLEQQGERFPFVAPQAKAFQAQGLDGAEKFAAGMEGVAYIEKMAYELIVQLSGETVKAVYTAGGASNSTLWLKIRASVLGVPVHKMKEVSGAVGAAILAASQTYYGSIAEAAAAMAHIENTMQPDPALEKAYQHGYQQFRDKLKEKGYA</sequence>
<keyword evidence="7" id="KW-1185">Reference proteome</keyword>
<dbReference type="RefSeq" id="WP_341835901.1">
    <property type="nucleotide sequence ID" value="NZ_CP149822.1"/>
</dbReference>